<evidence type="ECO:0000313" key="2">
    <source>
        <dbReference type="EMBL" id="KAF4669189.1"/>
    </source>
</evidence>
<dbReference type="InterPro" id="IPR050951">
    <property type="entry name" value="Retrovirus_Pol_polyprotein"/>
</dbReference>
<dbReference type="Gene3D" id="3.30.420.10">
    <property type="entry name" value="Ribonuclease H-like superfamily/Ribonuclease H"/>
    <property type="match status" value="1"/>
</dbReference>
<feature type="domain" description="Integrase catalytic" evidence="1">
    <location>
        <begin position="1"/>
        <end position="150"/>
    </location>
</feature>
<dbReference type="InterPro" id="IPR001584">
    <property type="entry name" value="Integrase_cat-core"/>
</dbReference>
<dbReference type="PANTHER" id="PTHR37984">
    <property type="entry name" value="PROTEIN CBG26694"/>
    <property type="match status" value="1"/>
</dbReference>
<name>A0A7J6MCA9_PERCH</name>
<evidence type="ECO:0000259" key="1">
    <source>
        <dbReference type="PROSITE" id="PS50994"/>
    </source>
</evidence>
<evidence type="ECO:0000313" key="3">
    <source>
        <dbReference type="Proteomes" id="UP000591131"/>
    </source>
</evidence>
<dbReference type="PANTHER" id="PTHR37984:SF5">
    <property type="entry name" value="PROTEIN NYNRIN-LIKE"/>
    <property type="match status" value="1"/>
</dbReference>
<feature type="non-terminal residue" evidence="2">
    <location>
        <position position="361"/>
    </location>
</feature>
<dbReference type="InterPro" id="IPR036397">
    <property type="entry name" value="RNaseH_sf"/>
</dbReference>
<dbReference type="GO" id="GO:0015074">
    <property type="term" value="P:DNA integration"/>
    <property type="evidence" value="ECO:0007669"/>
    <property type="project" value="InterPro"/>
</dbReference>
<protein>
    <recommendedName>
        <fullName evidence="1">Integrase catalytic domain-containing protein</fullName>
    </recommendedName>
</protein>
<dbReference type="OrthoDB" id="6378618at2759"/>
<proteinExistence type="predicted"/>
<dbReference type="PROSITE" id="PS50994">
    <property type="entry name" value="INTEGRASE"/>
    <property type="match status" value="1"/>
</dbReference>
<dbReference type="Proteomes" id="UP000591131">
    <property type="component" value="Unassembled WGS sequence"/>
</dbReference>
<gene>
    <name evidence="2" type="ORF">FOL47_002670</name>
</gene>
<dbReference type="EMBL" id="JAAPAO010000175">
    <property type="protein sequence ID" value="KAF4669189.1"/>
    <property type="molecule type" value="Genomic_DNA"/>
</dbReference>
<dbReference type="InterPro" id="IPR012337">
    <property type="entry name" value="RNaseH-like_sf"/>
</dbReference>
<accession>A0A7J6MCA9</accession>
<keyword evidence="3" id="KW-1185">Reference proteome</keyword>
<reference evidence="2 3" key="1">
    <citation type="submission" date="2020-04" db="EMBL/GenBank/DDBJ databases">
        <title>Perkinsus chesapeaki whole genome sequence.</title>
        <authorList>
            <person name="Bogema D.R."/>
        </authorList>
    </citation>
    <scope>NUCLEOTIDE SEQUENCE [LARGE SCALE GENOMIC DNA]</scope>
    <source>
        <strain evidence="2">ATCC PRA-425</strain>
    </source>
</reference>
<organism evidence="2 3">
    <name type="scientific">Perkinsus chesapeaki</name>
    <name type="common">Clam parasite</name>
    <name type="synonym">Perkinsus andrewsi</name>
    <dbReference type="NCBI Taxonomy" id="330153"/>
    <lineage>
        <taxon>Eukaryota</taxon>
        <taxon>Sar</taxon>
        <taxon>Alveolata</taxon>
        <taxon>Perkinsozoa</taxon>
        <taxon>Perkinsea</taxon>
        <taxon>Perkinsida</taxon>
        <taxon>Perkinsidae</taxon>
        <taxon>Perkinsus</taxon>
    </lineage>
</organism>
<comment type="caution">
    <text evidence="2">The sequence shown here is derived from an EMBL/GenBank/DDBJ whole genome shotgun (WGS) entry which is preliminary data.</text>
</comment>
<dbReference type="GO" id="GO:0003676">
    <property type="term" value="F:nucleic acid binding"/>
    <property type="evidence" value="ECO:0007669"/>
    <property type="project" value="InterPro"/>
</dbReference>
<sequence>MSSSKSTYITLPRFGYSSGVRLFTGFTQYYPVPDKSAQSCAYALFTQWCTFAVLPASITSDNSPFGPICDITHLWARLCSYADVPPHLVDPYHPQSNGMCERRVQACKVAISHNSLVRWDLALPLVSATINSVPNPETVLAPFQLLFPRRPYRPLDLVMHTLTATQDHYSEDQDADTQGLLDEADEAFKWFGSLSREVMTSTARHSDSIVERRLNESHRASAGPSAISYLCPGDRVQWSKPDGCMAFGYVIRDAGVSDLEGEPSHFSGRFQRGHSYLVRLDDTSIQKIHAQQLRLCVDLDYLSRLNIRPVDFCVAVIDEDTKSFIIGKFIDKTDEGQRVHVYDRAIGAKRFYPMRLSEDGR</sequence>
<dbReference type="SUPFAM" id="SSF53098">
    <property type="entry name" value="Ribonuclease H-like"/>
    <property type="match status" value="1"/>
</dbReference>
<dbReference type="AlphaFoldDB" id="A0A7J6MCA9"/>